<accession>A0ABP0SFV3</accession>
<name>A0ABP0SFV3_9DINO</name>
<keyword evidence="2" id="KW-1185">Reference proteome</keyword>
<dbReference type="EMBL" id="CAXAMN010027528">
    <property type="protein sequence ID" value="CAK9111227.1"/>
    <property type="molecule type" value="Genomic_DNA"/>
</dbReference>
<proteinExistence type="predicted"/>
<sequence length="125" mass="13948">MNCGCCSPSTFPKGPVWIQMSIPLQDISVLSDDDDGHAICHPASESGRVAKRQPAKRKVEVTRTMVDLRPNVQALRKRVDGQCGCLCQCFKPFRESATFDELTKVRTQMGLLDKLDQDNFAFSLD</sequence>
<evidence type="ECO:0000313" key="2">
    <source>
        <dbReference type="Proteomes" id="UP001642484"/>
    </source>
</evidence>
<comment type="caution">
    <text evidence="1">The sequence shown here is derived from an EMBL/GenBank/DDBJ whole genome shotgun (WGS) entry which is preliminary data.</text>
</comment>
<gene>
    <name evidence="1" type="ORF">CCMP2556_LOCUS51649</name>
</gene>
<reference evidence="1 2" key="1">
    <citation type="submission" date="2024-02" db="EMBL/GenBank/DDBJ databases">
        <authorList>
            <person name="Chen Y."/>
            <person name="Shah S."/>
            <person name="Dougan E. K."/>
            <person name="Thang M."/>
            <person name="Chan C."/>
        </authorList>
    </citation>
    <scope>NUCLEOTIDE SEQUENCE [LARGE SCALE GENOMIC DNA]</scope>
</reference>
<dbReference type="Proteomes" id="UP001642484">
    <property type="component" value="Unassembled WGS sequence"/>
</dbReference>
<organism evidence="1 2">
    <name type="scientific">Durusdinium trenchii</name>
    <dbReference type="NCBI Taxonomy" id="1381693"/>
    <lineage>
        <taxon>Eukaryota</taxon>
        <taxon>Sar</taxon>
        <taxon>Alveolata</taxon>
        <taxon>Dinophyceae</taxon>
        <taxon>Suessiales</taxon>
        <taxon>Symbiodiniaceae</taxon>
        <taxon>Durusdinium</taxon>
    </lineage>
</organism>
<evidence type="ECO:0000313" key="1">
    <source>
        <dbReference type="EMBL" id="CAK9111227.1"/>
    </source>
</evidence>
<protein>
    <submittedName>
        <fullName evidence="1">Uncharacterized protein</fullName>
    </submittedName>
</protein>